<dbReference type="Gene3D" id="3.40.50.150">
    <property type="entry name" value="Vaccinia Virus protein VP39"/>
    <property type="match status" value="1"/>
</dbReference>
<dbReference type="SUPFAM" id="SSF53335">
    <property type="entry name" value="S-adenosyl-L-methionine-dependent methyltransferases"/>
    <property type="match status" value="1"/>
</dbReference>
<name>A0A839QP11_9MICC</name>
<dbReference type="GO" id="GO:0032259">
    <property type="term" value="P:methylation"/>
    <property type="evidence" value="ECO:0007669"/>
    <property type="project" value="UniProtKB-KW"/>
</dbReference>
<proteinExistence type="predicted"/>
<reference evidence="4 5" key="1">
    <citation type="submission" date="2020-08" db="EMBL/GenBank/DDBJ databases">
        <title>Sequencing the genomes of 1000 actinobacteria strains.</title>
        <authorList>
            <person name="Klenk H.-P."/>
        </authorList>
    </citation>
    <scope>NUCLEOTIDE SEQUENCE [LARGE SCALE GENOMIC DNA]</scope>
    <source>
        <strain evidence="4 5">DSM 22826</strain>
    </source>
</reference>
<dbReference type="EMBL" id="JACHVS010000002">
    <property type="protein sequence ID" value="MBB2996514.1"/>
    <property type="molecule type" value="Genomic_DNA"/>
</dbReference>
<sequence>MSADIYSSWSYAEALSEEDEVLLRARERGYELGVSPVGTGSASLLTTMAACSGARTVVEIGSGVGVSGVSILRGLGPQSVMTTIDIDLDHLDAAREAFSEAGFKQNRTRTISGRAQDVLPRLTDGAYDLIFIDADKLNLPLYVEQGARLLRRGGTLIVNDALDQHRVPQPADRRPTTTATRRAGRYLREREDFVTSTVPTGSGMLLAVKVG</sequence>
<accession>A0A839QP11</accession>
<dbReference type="PANTHER" id="PTHR10509:SF85">
    <property type="entry name" value="O-METHYLTRANSFERASE RV1220C-RELATED"/>
    <property type="match status" value="1"/>
</dbReference>
<dbReference type="AlphaFoldDB" id="A0A839QP11"/>
<evidence type="ECO:0000313" key="5">
    <source>
        <dbReference type="Proteomes" id="UP000523000"/>
    </source>
</evidence>
<dbReference type="InterPro" id="IPR050362">
    <property type="entry name" value="Cation-dep_OMT"/>
</dbReference>
<evidence type="ECO:0000256" key="1">
    <source>
        <dbReference type="ARBA" id="ARBA00022603"/>
    </source>
</evidence>
<dbReference type="Proteomes" id="UP000523000">
    <property type="component" value="Unassembled WGS sequence"/>
</dbReference>
<evidence type="ECO:0000256" key="2">
    <source>
        <dbReference type="ARBA" id="ARBA00022679"/>
    </source>
</evidence>
<keyword evidence="3" id="KW-0949">S-adenosyl-L-methionine</keyword>
<dbReference type="RefSeq" id="WP_183512076.1">
    <property type="nucleotide sequence ID" value="NZ_BAABGK010000039.1"/>
</dbReference>
<dbReference type="PROSITE" id="PS51682">
    <property type="entry name" value="SAM_OMT_I"/>
    <property type="match status" value="1"/>
</dbReference>
<keyword evidence="1 4" id="KW-0489">Methyltransferase</keyword>
<keyword evidence="5" id="KW-1185">Reference proteome</keyword>
<evidence type="ECO:0000313" key="4">
    <source>
        <dbReference type="EMBL" id="MBB2996514.1"/>
    </source>
</evidence>
<dbReference type="GO" id="GO:0008171">
    <property type="term" value="F:O-methyltransferase activity"/>
    <property type="evidence" value="ECO:0007669"/>
    <property type="project" value="InterPro"/>
</dbReference>
<gene>
    <name evidence="4" type="ORF">E9229_002761</name>
</gene>
<protein>
    <submittedName>
        <fullName evidence="4">Putative O-methyltransferase YrrM</fullName>
    </submittedName>
</protein>
<comment type="caution">
    <text evidence="4">The sequence shown here is derived from an EMBL/GenBank/DDBJ whole genome shotgun (WGS) entry which is preliminary data.</text>
</comment>
<dbReference type="InterPro" id="IPR029063">
    <property type="entry name" value="SAM-dependent_MTases_sf"/>
</dbReference>
<keyword evidence="2 4" id="KW-0808">Transferase</keyword>
<dbReference type="PANTHER" id="PTHR10509">
    <property type="entry name" value="O-METHYLTRANSFERASE-RELATED"/>
    <property type="match status" value="1"/>
</dbReference>
<evidence type="ECO:0000256" key="3">
    <source>
        <dbReference type="ARBA" id="ARBA00022691"/>
    </source>
</evidence>
<dbReference type="GO" id="GO:0008757">
    <property type="term" value="F:S-adenosylmethionine-dependent methyltransferase activity"/>
    <property type="evidence" value="ECO:0007669"/>
    <property type="project" value="TreeGrafter"/>
</dbReference>
<organism evidence="4 5">
    <name type="scientific">Paeniglutamicibacter cryotolerans</name>
    <dbReference type="NCBI Taxonomy" id="670079"/>
    <lineage>
        <taxon>Bacteria</taxon>
        <taxon>Bacillati</taxon>
        <taxon>Actinomycetota</taxon>
        <taxon>Actinomycetes</taxon>
        <taxon>Micrococcales</taxon>
        <taxon>Micrococcaceae</taxon>
        <taxon>Paeniglutamicibacter</taxon>
    </lineage>
</organism>
<dbReference type="InterPro" id="IPR002935">
    <property type="entry name" value="SAM_O-MeTrfase"/>
</dbReference>
<dbReference type="Pfam" id="PF01596">
    <property type="entry name" value="Methyltransf_3"/>
    <property type="match status" value="1"/>
</dbReference>